<dbReference type="RefSeq" id="WP_089226653.1">
    <property type="nucleotide sequence ID" value="NZ_FZOF01000017.1"/>
</dbReference>
<dbReference type="InterPro" id="IPR000792">
    <property type="entry name" value="Tscrpt_reg_LuxR_C"/>
</dbReference>
<keyword evidence="2" id="KW-0238">DNA-binding</keyword>
<dbReference type="EMBL" id="FZOF01000017">
    <property type="protein sequence ID" value="SNT22606.1"/>
    <property type="molecule type" value="Genomic_DNA"/>
</dbReference>
<dbReference type="InterPro" id="IPR016032">
    <property type="entry name" value="Sig_transdc_resp-reg_C-effctor"/>
</dbReference>
<proteinExistence type="predicted"/>
<dbReference type="PANTHER" id="PTHR34293:SF1">
    <property type="entry name" value="HTH-TYPE TRANSCRIPTIONAL REGULATOR TRMBL2"/>
    <property type="match status" value="1"/>
</dbReference>
<dbReference type="SUPFAM" id="SSF46894">
    <property type="entry name" value="C-terminal effector domain of the bipartite response regulators"/>
    <property type="match status" value="1"/>
</dbReference>
<dbReference type="GO" id="GO:0006355">
    <property type="term" value="P:regulation of DNA-templated transcription"/>
    <property type="evidence" value="ECO:0007669"/>
    <property type="project" value="InterPro"/>
</dbReference>
<dbReference type="Gene3D" id="1.10.10.10">
    <property type="entry name" value="Winged helix-like DNA-binding domain superfamily/Winged helix DNA-binding domain"/>
    <property type="match status" value="2"/>
</dbReference>
<feature type="domain" description="HTH luxR-type" evidence="1">
    <location>
        <begin position="273"/>
        <end position="330"/>
    </location>
</feature>
<name>A0A239KW67_9ACTN</name>
<accession>A0A239KW67</accession>
<dbReference type="OrthoDB" id="4266042at2"/>
<dbReference type="AlphaFoldDB" id="A0A239KW67"/>
<keyword evidence="3" id="KW-1185">Reference proteome</keyword>
<gene>
    <name evidence="2" type="ORF">SAMN05216252_11797</name>
</gene>
<dbReference type="InterPro" id="IPR051797">
    <property type="entry name" value="TrmB-like"/>
</dbReference>
<dbReference type="InterPro" id="IPR036388">
    <property type="entry name" value="WH-like_DNA-bd_sf"/>
</dbReference>
<evidence type="ECO:0000259" key="1">
    <source>
        <dbReference type="SMART" id="SM00421"/>
    </source>
</evidence>
<dbReference type="SMART" id="SM00421">
    <property type="entry name" value="HTH_LUXR"/>
    <property type="match status" value="1"/>
</dbReference>
<evidence type="ECO:0000313" key="3">
    <source>
        <dbReference type="Proteomes" id="UP000198280"/>
    </source>
</evidence>
<protein>
    <submittedName>
        <fullName evidence="2">DNA-binding response regulator, NarL/FixJ family, contains REC and HTH domains</fullName>
    </submittedName>
</protein>
<organism evidence="2 3">
    <name type="scientific">Actinacidiphila glaucinigra</name>
    <dbReference type="NCBI Taxonomy" id="235986"/>
    <lineage>
        <taxon>Bacteria</taxon>
        <taxon>Bacillati</taxon>
        <taxon>Actinomycetota</taxon>
        <taxon>Actinomycetes</taxon>
        <taxon>Kitasatosporales</taxon>
        <taxon>Streptomycetaceae</taxon>
        <taxon>Actinacidiphila</taxon>
    </lineage>
</organism>
<evidence type="ECO:0000313" key="2">
    <source>
        <dbReference type="EMBL" id="SNT22606.1"/>
    </source>
</evidence>
<dbReference type="PANTHER" id="PTHR34293">
    <property type="entry name" value="HTH-TYPE TRANSCRIPTIONAL REGULATOR TRMBL2"/>
    <property type="match status" value="1"/>
</dbReference>
<sequence>MTDGAVPLELVGLDAGAEAVYRGLLAQGGGTADDVTAAFGLGTGAAVALLERLHHSGLLSRRSSGEYLTVDPRHALRALVESRERQLAAIRDATGPLGALFDQARRSSAGEPATRTISGPEEVGDCYYRLHQAATYEMCGLARPPFLFVPNGPLDEAAVRRGVRVRVVYAAASFDEDGGGQELGSLVSRGEEARVVSSLPIKLTMADRSAAMVSLSLGPDSTDTLYTEAPPLLEALTELFERYWAGAVPLAGPGSQQPPAPQPCTLGDAVDPVREPTDEERNLLALFAAGVKDDAIARQFGVSTRTLRRRIQDLYAELGTTNRFGAGVAAARRNWV</sequence>
<reference evidence="2 3" key="1">
    <citation type="submission" date="2017-06" db="EMBL/GenBank/DDBJ databases">
        <authorList>
            <person name="Kim H.J."/>
            <person name="Triplett B.A."/>
        </authorList>
    </citation>
    <scope>NUCLEOTIDE SEQUENCE [LARGE SCALE GENOMIC DNA]</scope>
    <source>
        <strain evidence="2 3">CGMCC 4.1858</strain>
    </source>
</reference>
<dbReference type="Proteomes" id="UP000198280">
    <property type="component" value="Unassembled WGS sequence"/>
</dbReference>
<dbReference type="GO" id="GO:0003677">
    <property type="term" value="F:DNA binding"/>
    <property type="evidence" value="ECO:0007669"/>
    <property type="project" value="UniProtKB-KW"/>
</dbReference>